<feature type="transmembrane region" description="Helical" evidence="1">
    <location>
        <begin position="385"/>
        <end position="409"/>
    </location>
</feature>
<dbReference type="PANTHER" id="PTHR32063:SF0">
    <property type="entry name" value="SWARMING MOTILITY PROTEIN SWRC"/>
    <property type="match status" value="1"/>
</dbReference>
<name>A0A1I4V4B6_9FLAO</name>
<dbReference type="InterPro" id="IPR001036">
    <property type="entry name" value="Acrflvin-R"/>
</dbReference>
<feature type="transmembrane region" description="Helical" evidence="1">
    <location>
        <begin position="860"/>
        <end position="882"/>
    </location>
</feature>
<dbReference type="Gene3D" id="3.30.70.1430">
    <property type="entry name" value="Multidrug efflux transporter AcrB pore domain"/>
    <property type="match status" value="2"/>
</dbReference>
<feature type="transmembrane region" description="Helical" evidence="1">
    <location>
        <begin position="333"/>
        <end position="352"/>
    </location>
</feature>
<dbReference type="Gene3D" id="3.30.70.1320">
    <property type="entry name" value="Multidrug efflux transporter AcrB pore domain like"/>
    <property type="match status" value="1"/>
</dbReference>
<evidence type="ECO:0000313" key="4">
    <source>
        <dbReference type="Proteomes" id="UP000182961"/>
    </source>
</evidence>
<reference evidence="4" key="1">
    <citation type="submission" date="2016-10" db="EMBL/GenBank/DDBJ databases">
        <authorList>
            <person name="Varghese N."/>
            <person name="Submissions S."/>
        </authorList>
    </citation>
    <scope>NUCLEOTIDE SEQUENCE [LARGE SCALE GENOMIC DNA]</scope>
    <source>
        <strain evidence="4">DSM 4002</strain>
    </source>
</reference>
<feature type="transmembrane region" description="Helical" evidence="1">
    <location>
        <begin position="359"/>
        <end position="379"/>
    </location>
</feature>
<dbReference type="RefSeq" id="WP_024979894.1">
    <property type="nucleotide sequence ID" value="NZ_CBCRUM010000003.1"/>
</dbReference>
<dbReference type="EMBL" id="FOUT01000004">
    <property type="protein sequence ID" value="SFM96008.1"/>
    <property type="molecule type" value="Genomic_DNA"/>
</dbReference>
<feature type="transmembrane region" description="Helical" evidence="1">
    <location>
        <begin position="430"/>
        <end position="452"/>
    </location>
</feature>
<dbReference type="Proteomes" id="UP000182961">
    <property type="component" value="Unassembled WGS sequence"/>
</dbReference>
<dbReference type="eggNOG" id="COG0841">
    <property type="taxonomic scope" value="Bacteria"/>
</dbReference>
<dbReference type="SUPFAM" id="SSF82693">
    <property type="entry name" value="Multidrug efflux transporter AcrB pore domain, PN1, PN2, PC1 and PC2 subdomains"/>
    <property type="match status" value="3"/>
</dbReference>
<evidence type="ECO:0000256" key="1">
    <source>
        <dbReference type="SAM" id="Phobius"/>
    </source>
</evidence>
<dbReference type="PROSITE" id="PS50156">
    <property type="entry name" value="SSD"/>
    <property type="match status" value="1"/>
</dbReference>
<proteinExistence type="predicted"/>
<dbReference type="InterPro" id="IPR027463">
    <property type="entry name" value="AcrB_DN_DC_subdom"/>
</dbReference>
<dbReference type="Pfam" id="PF00873">
    <property type="entry name" value="ACR_tran"/>
    <property type="match status" value="1"/>
</dbReference>
<feature type="transmembrane region" description="Helical" evidence="1">
    <location>
        <begin position="959"/>
        <end position="980"/>
    </location>
</feature>
<gene>
    <name evidence="3" type="ORF">SAMN05444143_104121</name>
</gene>
<feature type="domain" description="SSD" evidence="2">
    <location>
        <begin position="393"/>
        <end position="487"/>
    </location>
</feature>
<feature type="transmembrane region" description="Helical" evidence="1">
    <location>
        <begin position="992"/>
        <end position="1015"/>
    </location>
</feature>
<dbReference type="Gene3D" id="3.30.70.1440">
    <property type="entry name" value="Multidrug efflux transporter AcrB pore domain"/>
    <property type="match status" value="1"/>
</dbReference>
<feature type="transmembrane region" description="Helical" evidence="1">
    <location>
        <begin position="12"/>
        <end position="30"/>
    </location>
</feature>
<evidence type="ECO:0000259" key="2">
    <source>
        <dbReference type="PROSITE" id="PS50156"/>
    </source>
</evidence>
<dbReference type="SUPFAM" id="SSF82714">
    <property type="entry name" value="Multidrug efflux transporter AcrB TolC docking domain, DN and DC subdomains"/>
    <property type="match status" value="2"/>
</dbReference>
<feature type="transmembrane region" description="Helical" evidence="1">
    <location>
        <begin position="458"/>
        <end position="484"/>
    </location>
</feature>
<dbReference type="AlphaFoldDB" id="A0A1I4V4B6"/>
<sequence length="1057" mass="115637">MKLAEISIKRPSLVIVLFTILTLAGIFSYSQLGYELIPKFETNVITISTVYPGASPSEVENTVTKKIEDAIASLENIKKIDSKSYESLSAVSVTLTSNANADIAMNDAQRKINAILGDLPDDADPPSLTKFSLSDLPIMTIGANGKMDEAAFYDLIDKKVAPILSRVEGVAQVNIIGGQEREIQVNIDALKLQGFGLSVPQVQQMILASNLDFPTGNIQTREQKILIRLAGKYKNVDELRNLVISSQNGIQIRLQDIADVQDSQKIAEKIARIDQKSAIVLQIIKQSDANAVAVSELIVKTIASIENDYKENALELEIAKDSTVFTLEAADSVVHDLLIAVLLVALVMLFFLHSIRNSLIVMISIPASLVATFIGIYLLDYTLNLMSLLGLSLVVGILVDDAIVVLENIYRHMEMGKNRVRAAYDGTAEIGATVTSITLVIVVVFLPIALSTGLVSNIITQFCMTVVISTLLSLLTSFTIIPWLSSRFGKLEHIEGKNWFGKVILAFENMLTRFTHWVTEILEWCLDHYIKTILAVLVLFFASISLLPLGFIGGEFFASSDSGEFLVQIELPKDASLEQTNFMTQKAEAYLSKQEYVKTQITTVGQTSEGMGAAQSTAYKGEINVKMIDQKDRKDDASVYAAKIKKQLEKVLVGAKVKTVPVGILGTAEDAKLGLIVTGPSVESAMKFALLAEAELRKIPGTTEIKLTVEDGNPEVNVKVDRDKMAALGLTLQTVGMTMQTAYSGNTDGKFRAGEYEYDINIKYNAFDRKDITDVSNLIFVNDAGQQIKLSQFATITEGSGPSQLERRDKTASVTVQGQNIGVPSGTIVQQWQERLDKLEKPTGVKYIWGGDQENQSEGFGTLGVALLAAIILVYLVMVGLYDSFVHPFVVLFAIPLSFIGAMLALALTNNSLNIFTILGIIMLIGLVSKNAIMLVDYTNHRRAAGETIRRALIQANHARLRPILMTTIAMVFGMFPIALASGAGAEWKNGLAWVIIGGLISSLFLTLIIVPVIYEIMEKIIHRLSKEEKTDYEALISADYVHTEVSEDGFNPKHTL</sequence>
<keyword evidence="1" id="KW-0812">Transmembrane</keyword>
<protein>
    <submittedName>
        <fullName evidence="3">Hydrophobic/amphiphilic exporter-1, HAE1 family</fullName>
    </submittedName>
</protein>
<accession>A0A1I4V4B6</accession>
<keyword evidence="1" id="KW-1133">Transmembrane helix</keyword>
<keyword evidence="4" id="KW-1185">Reference proteome</keyword>
<evidence type="ECO:0000313" key="3">
    <source>
        <dbReference type="EMBL" id="SFM96008.1"/>
    </source>
</evidence>
<dbReference type="PANTHER" id="PTHR32063">
    <property type="match status" value="1"/>
</dbReference>
<dbReference type="GO" id="GO:0005886">
    <property type="term" value="C:plasma membrane"/>
    <property type="evidence" value="ECO:0007669"/>
    <property type="project" value="TreeGrafter"/>
</dbReference>
<dbReference type="STRING" id="29536.FLB_15390"/>
<feature type="transmembrane region" description="Helical" evidence="1">
    <location>
        <begin position="889"/>
        <end position="909"/>
    </location>
</feature>
<keyword evidence="1" id="KW-0472">Membrane</keyword>
<organism evidence="3 4">
    <name type="scientific">Flavobacterium succinicans</name>
    <dbReference type="NCBI Taxonomy" id="29536"/>
    <lineage>
        <taxon>Bacteria</taxon>
        <taxon>Pseudomonadati</taxon>
        <taxon>Bacteroidota</taxon>
        <taxon>Flavobacteriia</taxon>
        <taxon>Flavobacteriales</taxon>
        <taxon>Flavobacteriaceae</taxon>
        <taxon>Flavobacterium</taxon>
    </lineage>
</organism>
<feature type="transmembrane region" description="Helical" evidence="1">
    <location>
        <begin position="533"/>
        <end position="552"/>
    </location>
</feature>
<dbReference type="Gene3D" id="3.30.2090.10">
    <property type="entry name" value="Multidrug efflux transporter AcrB TolC docking domain, DN and DC subdomains"/>
    <property type="match status" value="2"/>
</dbReference>
<dbReference type="SUPFAM" id="SSF82866">
    <property type="entry name" value="Multidrug efflux transporter AcrB transmembrane domain"/>
    <property type="match status" value="2"/>
</dbReference>
<dbReference type="InterPro" id="IPR000731">
    <property type="entry name" value="SSD"/>
</dbReference>
<dbReference type="PRINTS" id="PR00702">
    <property type="entry name" value="ACRIFLAVINRP"/>
</dbReference>
<dbReference type="GO" id="GO:0042910">
    <property type="term" value="F:xenobiotic transmembrane transporter activity"/>
    <property type="evidence" value="ECO:0007669"/>
    <property type="project" value="TreeGrafter"/>
</dbReference>
<feature type="transmembrane region" description="Helical" evidence="1">
    <location>
        <begin position="915"/>
        <end position="938"/>
    </location>
</feature>
<dbReference type="Gene3D" id="1.20.1640.10">
    <property type="entry name" value="Multidrug efflux transporter AcrB transmembrane domain"/>
    <property type="match status" value="2"/>
</dbReference>